<dbReference type="OrthoDB" id="9953123at2"/>
<comment type="caution">
    <text evidence="1">The sequence shown here is derived from an EMBL/GenBank/DDBJ whole genome shotgun (WGS) entry which is preliminary data.</text>
</comment>
<name>A0A0V8GC30_9BACL</name>
<dbReference type="InterPro" id="IPR027632">
    <property type="entry name" value="Lant_2_A2"/>
</dbReference>
<sequence>MLMNATCGEGMKSLDTEKMSEIYGASDVDPRWTPVISLVARSIVKSTKACIGAGASAISGIVSHNKDCLG</sequence>
<gene>
    <name evidence="1" type="ORF">AS033_15365</name>
</gene>
<proteinExistence type="predicted"/>
<evidence type="ECO:0000313" key="2">
    <source>
        <dbReference type="Proteomes" id="UP000053797"/>
    </source>
</evidence>
<evidence type="ECO:0008006" key="3">
    <source>
        <dbReference type="Google" id="ProtNLM"/>
    </source>
</evidence>
<evidence type="ECO:0000313" key="1">
    <source>
        <dbReference type="EMBL" id="KSU47745.1"/>
    </source>
</evidence>
<dbReference type="EMBL" id="LNQL01000007">
    <property type="protein sequence ID" value="KSU47745.1"/>
    <property type="molecule type" value="Genomic_DNA"/>
</dbReference>
<protein>
    <recommendedName>
        <fullName evidence="3">Type 2 lantibiotic</fullName>
    </recommendedName>
</protein>
<dbReference type="Pfam" id="PF16934">
    <property type="entry name" value="Mersacidin"/>
    <property type="match status" value="1"/>
</dbReference>
<dbReference type="GO" id="GO:0050830">
    <property type="term" value="P:defense response to Gram-positive bacterium"/>
    <property type="evidence" value="ECO:0007669"/>
    <property type="project" value="InterPro"/>
</dbReference>
<dbReference type="AlphaFoldDB" id="A0A0V8GC30"/>
<dbReference type="Proteomes" id="UP000053797">
    <property type="component" value="Unassembled WGS sequence"/>
</dbReference>
<accession>A0A0V8GC30</accession>
<reference evidence="1 2" key="1">
    <citation type="journal article" date="2015" name="Int. J. Syst. Evol. Microbiol.">
        <title>Exiguobacterium enclense sp. nov., isolated from sediment.</title>
        <authorList>
            <person name="Dastager S.G."/>
            <person name="Mawlankar R."/>
            <person name="Sonalkar V.V."/>
            <person name="Thorat M.N."/>
            <person name="Mual P."/>
            <person name="Verma A."/>
            <person name="Krishnamurthi S."/>
            <person name="Tang S.K."/>
            <person name="Li W.J."/>
        </authorList>
    </citation>
    <scope>NUCLEOTIDE SEQUENCE [LARGE SCALE GENOMIC DNA]</scope>
    <source>
        <strain evidence="1 2">NIO-1109</strain>
    </source>
</reference>
<dbReference type="NCBIfam" id="TIGR03893">
    <property type="entry name" value="lant_SP_1948"/>
    <property type="match status" value="1"/>
</dbReference>
<organism evidence="1 2">
    <name type="scientific">Exiguobacterium indicum</name>
    <dbReference type="NCBI Taxonomy" id="296995"/>
    <lineage>
        <taxon>Bacteria</taxon>
        <taxon>Bacillati</taxon>
        <taxon>Bacillota</taxon>
        <taxon>Bacilli</taxon>
        <taxon>Bacillales</taxon>
        <taxon>Bacillales Family XII. Incertae Sedis</taxon>
        <taxon>Exiguobacterium</taxon>
    </lineage>
</organism>